<dbReference type="EMBL" id="JAKOGI010000858">
    <property type="protein sequence ID" value="KAJ8429787.1"/>
    <property type="molecule type" value="Genomic_DNA"/>
</dbReference>
<evidence type="ECO:0000313" key="2">
    <source>
        <dbReference type="Proteomes" id="UP001153076"/>
    </source>
</evidence>
<reference evidence="1" key="1">
    <citation type="submission" date="2022-04" db="EMBL/GenBank/DDBJ databases">
        <title>Carnegiea gigantea Genome sequencing and assembly v2.</title>
        <authorList>
            <person name="Copetti D."/>
            <person name="Sanderson M.J."/>
            <person name="Burquez A."/>
            <person name="Wojciechowski M.F."/>
        </authorList>
    </citation>
    <scope>NUCLEOTIDE SEQUENCE</scope>
    <source>
        <strain evidence="1">SGP5-SGP5p</strain>
        <tissue evidence="1">Aerial part</tissue>
    </source>
</reference>
<gene>
    <name evidence="1" type="ORF">Cgig2_011303</name>
</gene>
<comment type="caution">
    <text evidence="1">The sequence shown here is derived from an EMBL/GenBank/DDBJ whole genome shotgun (WGS) entry which is preliminary data.</text>
</comment>
<accession>A0A9Q1JRQ5</accession>
<dbReference type="Proteomes" id="UP001153076">
    <property type="component" value="Unassembled WGS sequence"/>
</dbReference>
<dbReference type="AlphaFoldDB" id="A0A9Q1JRQ5"/>
<sequence length="180" mass="20644">MKLTTAITIPIALNQQFPLFLLYPSVMKLISGFLLLLPPVLSTQVTITSPFFIRRLLGVLALDSLSPLKVKQIAPYSLPRTLIIFVSEQTTTTTSIEKKKREKTIFSLPGHKYDPSEEIRSTYLSACIIEPLRTFYESLFQQVKWLNFGEHSYYLSCKASIANLWNLLIRMGHYAFAQYF</sequence>
<proteinExistence type="predicted"/>
<protein>
    <submittedName>
        <fullName evidence="1">Uncharacterized protein</fullName>
    </submittedName>
</protein>
<name>A0A9Q1JRQ5_9CARY</name>
<organism evidence="1 2">
    <name type="scientific">Carnegiea gigantea</name>
    <dbReference type="NCBI Taxonomy" id="171969"/>
    <lineage>
        <taxon>Eukaryota</taxon>
        <taxon>Viridiplantae</taxon>
        <taxon>Streptophyta</taxon>
        <taxon>Embryophyta</taxon>
        <taxon>Tracheophyta</taxon>
        <taxon>Spermatophyta</taxon>
        <taxon>Magnoliopsida</taxon>
        <taxon>eudicotyledons</taxon>
        <taxon>Gunneridae</taxon>
        <taxon>Pentapetalae</taxon>
        <taxon>Caryophyllales</taxon>
        <taxon>Cactineae</taxon>
        <taxon>Cactaceae</taxon>
        <taxon>Cactoideae</taxon>
        <taxon>Echinocereeae</taxon>
        <taxon>Carnegiea</taxon>
    </lineage>
</organism>
<keyword evidence="2" id="KW-1185">Reference proteome</keyword>
<evidence type="ECO:0000313" key="1">
    <source>
        <dbReference type="EMBL" id="KAJ8429787.1"/>
    </source>
</evidence>